<dbReference type="AlphaFoldDB" id="A0A2T1C419"/>
<dbReference type="PANTHER" id="PTHR10192:SF5">
    <property type="entry name" value="GEPHYRIN"/>
    <property type="match status" value="1"/>
</dbReference>
<keyword evidence="14" id="KW-1185">Reference proteome</keyword>
<reference evidence="13 14" key="1">
    <citation type="submission" date="2018-02" db="EMBL/GenBank/DDBJ databases">
        <authorList>
            <person name="Cohen D.B."/>
            <person name="Kent A.D."/>
        </authorList>
    </citation>
    <scope>NUCLEOTIDE SEQUENCE [LARGE SCALE GENOMIC DNA]</scope>
    <source>
        <strain evidence="13 14">CCAP 1448/3</strain>
    </source>
</reference>
<dbReference type="EC" id="2.10.1.1" evidence="11"/>
<dbReference type="InterPro" id="IPR036425">
    <property type="entry name" value="MoaB/Mog-like_dom_sf"/>
</dbReference>
<proteinExistence type="inferred from homology"/>
<evidence type="ECO:0000256" key="6">
    <source>
        <dbReference type="ARBA" id="ARBA00022679"/>
    </source>
</evidence>
<comment type="function">
    <text evidence="2 11">Catalyzes the insertion of molybdate into adenylated molybdopterin with the concomitant release of AMP.</text>
</comment>
<organism evidence="13 14">
    <name type="scientific">Merismopedia glauca CCAP 1448/3</name>
    <dbReference type="NCBI Taxonomy" id="1296344"/>
    <lineage>
        <taxon>Bacteria</taxon>
        <taxon>Bacillati</taxon>
        <taxon>Cyanobacteriota</taxon>
        <taxon>Cyanophyceae</taxon>
        <taxon>Synechococcales</taxon>
        <taxon>Merismopediaceae</taxon>
        <taxon>Merismopedia</taxon>
    </lineage>
</organism>
<dbReference type="GO" id="GO:0046872">
    <property type="term" value="F:metal ion binding"/>
    <property type="evidence" value="ECO:0007669"/>
    <property type="project" value="UniProtKB-UniRule"/>
</dbReference>
<evidence type="ECO:0000256" key="8">
    <source>
        <dbReference type="ARBA" id="ARBA00022842"/>
    </source>
</evidence>
<dbReference type="Pfam" id="PF03453">
    <property type="entry name" value="MoeA_N"/>
    <property type="match status" value="1"/>
</dbReference>
<dbReference type="OrthoDB" id="9804758at2"/>
<dbReference type="SUPFAM" id="SSF63882">
    <property type="entry name" value="MoeA N-terminal region -like"/>
    <property type="match status" value="1"/>
</dbReference>
<comment type="cofactor">
    <cofactor evidence="1 11">
        <name>Mg(2+)</name>
        <dbReference type="ChEBI" id="CHEBI:18420"/>
    </cofactor>
</comment>
<dbReference type="InterPro" id="IPR001453">
    <property type="entry name" value="MoaB/Mog_dom"/>
</dbReference>
<comment type="caution">
    <text evidence="13">The sequence shown here is derived from an EMBL/GenBank/DDBJ whole genome shotgun (WGS) entry which is preliminary data.</text>
</comment>
<dbReference type="SUPFAM" id="SSF53218">
    <property type="entry name" value="Molybdenum cofactor biosynthesis proteins"/>
    <property type="match status" value="1"/>
</dbReference>
<dbReference type="Gene3D" id="3.90.105.10">
    <property type="entry name" value="Molybdopterin biosynthesis moea protein, domain 2"/>
    <property type="match status" value="1"/>
</dbReference>
<keyword evidence="8 11" id="KW-0460">Magnesium</keyword>
<evidence type="ECO:0000313" key="14">
    <source>
        <dbReference type="Proteomes" id="UP000238762"/>
    </source>
</evidence>
<evidence type="ECO:0000256" key="1">
    <source>
        <dbReference type="ARBA" id="ARBA00001946"/>
    </source>
</evidence>
<dbReference type="InterPro" id="IPR008284">
    <property type="entry name" value="MoCF_biosynth_CS"/>
</dbReference>
<name>A0A2T1C419_9CYAN</name>
<comment type="similarity">
    <text evidence="4 11">Belongs to the MoeA family.</text>
</comment>
<dbReference type="Pfam" id="PF00994">
    <property type="entry name" value="MoCF_biosynth"/>
    <property type="match status" value="1"/>
</dbReference>
<dbReference type="SUPFAM" id="SSF63867">
    <property type="entry name" value="MoeA C-terminal domain-like"/>
    <property type="match status" value="1"/>
</dbReference>
<evidence type="ECO:0000256" key="11">
    <source>
        <dbReference type="RuleBase" id="RU365090"/>
    </source>
</evidence>
<keyword evidence="7 11" id="KW-0479">Metal-binding</keyword>
<dbReference type="Gene3D" id="2.40.340.10">
    <property type="entry name" value="MoeA, C-terminal, domain IV"/>
    <property type="match status" value="1"/>
</dbReference>
<dbReference type="InterPro" id="IPR036135">
    <property type="entry name" value="MoeA_linker/N_sf"/>
</dbReference>
<dbReference type="InterPro" id="IPR038987">
    <property type="entry name" value="MoeA-like"/>
</dbReference>
<comment type="pathway">
    <text evidence="3 11">Cofactor biosynthesis; molybdopterin biosynthesis.</text>
</comment>
<feature type="domain" description="MoaB/Mog" evidence="12">
    <location>
        <begin position="170"/>
        <end position="312"/>
    </location>
</feature>
<evidence type="ECO:0000256" key="4">
    <source>
        <dbReference type="ARBA" id="ARBA00010763"/>
    </source>
</evidence>
<dbReference type="NCBIfam" id="TIGR00177">
    <property type="entry name" value="molyb_syn"/>
    <property type="match status" value="1"/>
</dbReference>
<dbReference type="GO" id="GO:0005829">
    <property type="term" value="C:cytosol"/>
    <property type="evidence" value="ECO:0007669"/>
    <property type="project" value="TreeGrafter"/>
</dbReference>
<dbReference type="Gene3D" id="3.40.980.10">
    <property type="entry name" value="MoaB/Mog-like domain"/>
    <property type="match status" value="1"/>
</dbReference>
<dbReference type="InterPro" id="IPR005110">
    <property type="entry name" value="MoeA_linker/N"/>
</dbReference>
<dbReference type="FunFam" id="3.40.980.10:FF:000004">
    <property type="entry name" value="Molybdopterin molybdenumtransferase"/>
    <property type="match status" value="1"/>
</dbReference>
<dbReference type="PROSITE" id="PS01079">
    <property type="entry name" value="MOCF_BIOSYNTHESIS_2"/>
    <property type="match status" value="1"/>
</dbReference>
<dbReference type="UniPathway" id="UPA00344"/>
<reference evidence="13 14" key="2">
    <citation type="submission" date="2018-03" db="EMBL/GenBank/DDBJ databases">
        <title>The ancient ancestry and fast evolution of plastids.</title>
        <authorList>
            <person name="Moore K.R."/>
            <person name="Magnabosco C."/>
            <person name="Momper L."/>
            <person name="Gold D.A."/>
            <person name="Bosak T."/>
            <person name="Fournier G.P."/>
        </authorList>
    </citation>
    <scope>NUCLEOTIDE SEQUENCE [LARGE SCALE GENOMIC DNA]</scope>
    <source>
        <strain evidence="13 14">CCAP 1448/3</strain>
    </source>
</reference>
<keyword evidence="5 11" id="KW-0500">Molybdenum</keyword>
<dbReference type="NCBIfam" id="NF045515">
    <property type="entry name" value="Glp_gephyrin"/>
    <property type="match status" value="1"/>
</dbReference>
<evidence type="ECO:0000313" key="13">
    <source>
        <dbReference type="EMBL" id="PSB03025.1"/>
    </source>
</evidence>
<evidence type="ECO:0000256" key="10">
    <source>
        <dbReference type="ARBA" id="ARBA00047317"/>
    </source>
</evidence>
<dbReference type="EMBL" id="PVWJ01000043">
    <property type="protein sequence ID" value="PSB03025.1"/>
    <property type="molecule type" value="Genomic_DNA"/>
</dbReference>
<dbReference type="InterPro" id="IPR036688">
    <property type="entry name" value="MoeA_C_domain_IV_sf"/>
</dbReference>
<dbReference type="Proteomes" id="UP000238762">
    <property type="component" value="Unassembled WGS sequence"/>
</dbReference>
<evidence type="ECO:0000259" key="12">
    <source>
        <dbReference type="SMART" id="SM00852"/>
    </source>
</evidence>
<evidence type="ECO:0000256" key="9">
    <source>
        <dbReference type="ARBA" id="ARBA00023150"/>
    </source>
</evidence>
<keyword evidence="9 11" id="KW-0501">Molybdenum cofactor biosynthesis</keyword>
<dbReference type="SMART" id="SM00852">
    <property type="entry name" value="MoCF_biosynth"/>
    <property type="match status" value="1"/>
</dbReference>
<evidence type="ECO:0000256" key="3">
    <source>
        <dbReference type="ARBA" id="ARBA00005046"/>
    </source>
</evidence>
<evidence type="ECO:0000256" key="7">
    <source>
        <dbReference type="ARBA" id="ARBA00022723"/>
    </source>
</evidence>
<dbReference type="InterPro" id="IPR005111">
    <property type="entry name" value="MoeA_C_domain_IV"/>
</dbReference>
<protein>
    <recommendedName>
        <fullName evidence="11">Molybdopterin molybdenumtransferase</fullName>
        <ecNumber evidence="11">2.10.1.1</ecNumber>
    </recommendedName>
</protein>
<dbReference type="GO" id="GO:0061599">
    <property type="term" value="F:molybdopterin molybdotransferase activity"/>
    <property type="evidence" value="ECO:0007669"/>
    <property type="project" value="UniProtKB-UniRule"/>
</dbReference>
<evidence type="ECO:0000256" key="2">
    <source>
        <dbReference type="ARBA" id="ARBA00002901"/>
    </source>
</evidence>
<keyword evidence="6 11" id="KW-0808">Transferase</keyword>
<accession>A0A2T1C419</accession>
<dbReference type="Pfam" id="PF03454">
    <property type="entry name" value="MoeA_C"/>
    <property type="match status" value="1"/>
</dbReference>
<gene>
    <name evidence="13" type="ORF">C7B64_10380</name>
</gene>
<dbReference type="Gene3D" id="2.170.190.11">
    <property type="entry name" value="Molybdopterin biosynthesis moea protein, domain 3"/>
    <property type="match status" value="1"/>
</dbReference>
<comment type="catalytic activity">
    <reaction evidence="10">
        <text>adenylyl-molybdopterin + molybdate = Mo-molybdopterin + AMP + H(+)</text>
        <dbReference type="Rhea" id="RHEA:35047"/>
        <dbReference type="ChEBI" id="CHEBI:15378"/>
        <dbReference type="ChEBI" id="CHEBI:36264"/>
        <dbReference type="ChEBI" id="CHEBI:62727"/>
        <dbReference type="ChEBI" id="CHEBI:71302"/>
        <dbReference type="ChEBI" id="CHEBI:456215"/>
        <dbReference type="EC" id="2.10.1.1"/>
    </reaction>
</comment>
<dbReference type="CDD" id="cd00887">
    <property type="entry name" value="MoeA"/>
    <property type="match status" value="1"/>
</dbReference>
<sequence length="398" mass="42716">MNLVSSIDTEIVDISLSAGRILAQPLASQLDFPHWDNSAMDGYAVRFTDVETCTPEQPAILKVVETIAAGSQPQLVIHPGEAARIFTGACLPLGADTIVMQEQAQLQDEDRVAILNSPSVLGEFVRHRASFYQAGNTLLESGTLIKAPEIAILAAAQCQQLTVFRRPRVVVFSTGDELVSIGQSLQPGQIVDSNHYALMVFAAQAGAIPTYLGIVKDEEKATKNMVAQAIAKADIVLSSGGVSVGEHDYVEKVLEALGAEIHIRSVAVKPGKPLTVATFPQLPHQPIYFGLPGNPVSALVSCWRFVAPALKKLSGIKDNWKPEFIKARSQHNLRSDGKRETYLWGKLDLVAGNYEFSLAGGSQNSGNLINLAQTTGLAMLPVGKTSISQGEEVEVLKI</sequence>
<dbReference type="GO" id="GO:0006777">
    <property type="term" value="P:Mo-molybdopterin cofactor biosynthetic process"/>
    <property type="evidence" value="ECO:0007669"/>
    <property type="project" value="UniProtKB-UniRule"/>
</dbReference>
<dbReference type="PANTHER" id="PTHR10192">
    <property type="entry name" value="MOLYBDOPTERIN BIOSYNTHESIS PROTEIN"/>
    <property type="match status" value="1"/>
</dbReference>
<evidence type="ECO:0000256" key="5">
    <source>
        <dbReference type="ARBA" id="ARBA00022505"/>
    </source>
</evidence>